<dbReference type="Proteomes" id="UP000530660">
    <property type="component" value="Unassembled WGS sequence"/>
</dbReference>
<dbReference type="InterPro" id="IPR039126">
    <property type="entry name" value="GGACT"/>
</dbReference>
<gene>
    <name evidence="5" type="ORF">F1559_000352</name>
</gene>
<reference evidence="5 6" key="1">
    <citation type="journal article" date="2020" name="J. Phycol.">
        <title>Comparative genome analysis reveals Cyanidiococcus gen. nov., a new extremophilic red algal genus sister to Cyanidioschyzon (Cyanidioschyzonaceae, Rhodophyta).</title>
        <authorList>
            <person name="Liu S.-L."/>
            <person name="Chiang Y.-R."/>
            <person name="Yoon H.S."/>
            <person name="Fu H.-Y."/>
        </authorList>
    </citation>
    <scope>NUCLEOTIDE SEQUENCE [LARGE SCALE GENOMIC DNA]</scope>
    <source>
        <strain evidence="5 6">THAL066</strain>
    </source>
</reference>
<comment type="caution">
    <text evidence="5">The sequence shown here is derived from an EMBL/GenBank/DDBJ whole genome shotgun (WGS) entry which is preliminary data.</text>
</comment>
<feature type="compositionally biased region" description="Low complexity" evidence="3">
    <location>
        <begin position="302"/>
        <end position="311"/>
    </location>
</feature>
<evidence type="ECO:0000256" key="2">
    <source>
        <dbReference type="PIRSR" id="PIRSR639126-1"/>
    </source>
</evidence>
<name>A0A7J7IFR3_9RHOD</name>
<dbReference type="InterPro" id="IPR013024">
    <property type="entry name" value="GGCT-like"/>
</dbReference>
<dbReference type="CDD" id="cd06661">
    <property type="entry name" value="GGCT_like"/>
    <property type="match status" value="1"/>
</dbReference>
<organism evidence="5 6">
    <name type="scientific">Cyanidiococcus yangmingshanensis</name>
    <dbReference type="NCBI Taxonomy" id="2690220"/>
    <lineage>
        <taxon>Eukaryota</taxon>
        <taxon>Rhodophyta</taxon>
        <taxon>Bangiophyceae</taxon>
        <taxon>Cyanidiales</taxon>
        <taxon>Cyanidiaceae</taxon>
        <taxon>Cyanidiococcus</taxon>
    </lineage>
</organism>
<keyword evidence="6" id="KW-1185">Reference proteome</keyword>
<dbReference type="GO" id="GO:0061929">
    <property type="term" value="F:gamma-glutamylaminecyclotransferase activity"/>
    <property type="evidence" value="ECO:0007669"/>
    <property type="project" value="InterPro"/>
</dbReference>
<evidence type="ECO:0000256" key="1">
    <source>
        <dbReference type="ARBA" id="ARBA00008861"/>
    </source>
</evidence>
<dbReference type="InterPro" id="IPR009288">
    <property type="entry name" value="AIG2-like_dom"/>
</dbReference>
<feature type="domain" description="Gamma-glutamylcyclotransferase AIG2-like" evidence="4">
    <location>
        <begin position="341"/>
        <end position="427"/>
    </location>
</feature>
<dbReference type="PANTHER" id="PTHR12510">
    <property type="entry name" value="TROPONIN C-AKIN-1 PROTEIN"/>
    <property type="match status" value="1"/>
</dbReference>
<evidence type="ECO:0000313" key="6">
    <source>
        <dbReference type="Proteomes" id="UP000530660"/>
    </source>
</evidence>
<sequence length="437" mass="48537">MRQHAAAKDGQRTYQEKAHGADWYRRLKRLNLAEGGASSGGAAAHHGYTGNGGTASFLRKTEQVQEIFHRPTGADRVLLNELREKVPCESRNAAENALATVKASVAAADELVLDEERIEHRRELRQWYDVLFEGPYELKYPAPPTGPVRMPGRTHPDMARSNPHTRHLLADLDSDLGIGGSLRGTYYSASRQRRKQFHQGPAGEQEEVPLGGSERHTGHLNTVAGAVTNSPAHSDTSRASSSRRDLDRESDERYESWASSEHSTWIGPHGRQLNPAQSEPSVARRELAGVSTTPPSWSDMDSSASALATSPASLSTGNLQRWLDGRSLGAREPIKHRPHWIFVYGTLKRGWPNHALLHHALYEGTFVTIERFPLIIGGPHFTPFLLNRAGVGKHVRGEVYRVDDEELAMLDVLENVGANYHRERTLVHSLQDPDLCR</sequence>
<evidence type="ECO:0000313" key="5">
    <source>
        <dbReference type="EMBL" id="KAF6001858.1"/>
    </source>
</evidence>
<accession>A0A7J7IFR3</accession>
<dbReference type="Gene3D" id="3.10.490.10">
    <property type="entry name" value="Gamma-glutamyl cyclotransferase-like"/>
    <property type="match status" value="1"/>
</dbReference>
<dbReference type="Pfam" id="PF06094">
    <property type="entry name" value="GGACT"/>
    <property type="match status" value="1"/>
</dbReference>
<dbReference type="EMBL" id="VWRR01000012">
    <property type="protein sequence ID" value="KAF6001858.1"/>
    <property type="molecule type" value="Genomic_DNA"/>
</dbReference>
<dbReference type="AlphaFoldDB" id="A0A7J7IFR3"/>
<dbReference type="SUPFAM" id="SSF110857">
    <property type="entry name" value="Gamma-glutamyl cyclotransferase-like"/>
    <property type="match status" value="1"/>
</dbReference>
<dbReference type="OrthoDB" id="113620at2759"/>
<dbReference type="GO" id="GO:0005829">
    <property type="term" value="C:cytosol"/>
    <property type="evidence" value="ECO:0007669"/>
    <property type="project" value="TreeGrafter"/>
</dbReference>
<feature type="region of interest" description="Disordered" evidence="3">
    <location>
        <begin position="189"/>
        <end position="311"/>
    </location>
</feature>
<proteinExistence type="inferred from homology"/>
<dbReference type="InterPro" id="IPR036568">
    <property type="entry name" value="GGCT-like_sf"/>
</dbReference>
<feature type="compositionally biased region" description="Basic and acidic residues" evidence="3">
    <location>
        <begin position="242"/>
        <end position="255"/>
    </location>
</feature>
<protein>
    <recommendedName>
        <fullName evidence="4">Gamma-glutamylcyclotransferase AIG2-like domain-containing protein</fullName>
    </recommendedName>
</protein>
<evidence type="ECO:0000259" key="4">
    <source>
        <dbReference type="Pfam" id="PF06094"/>
    </source>
</evidence>
<comment type="similarity">
    <text evidence="1">Belongs to the gamma-glutamylcyclotransferase family.</text>
</comment>
<evidence type="ECO:0000256" key="3">
    <source>
        <dbReference type="SAM" id="MobiDB-lite"/>
    </source>
</evidence>
<feature type="active site" description="Proton acceptor" evidence="2">
    <location>
        <position position="414"/>
    </location>
</feature>
<dbReference type="PANTHER" id="PTHR12510:SF4">
    <property type="entry name" value="GAMMA-GLUTAMYLAMINECYCLOTRANSFERASE"/>
    <property type="match status" value="1"/>
</dbReference>
<feature type="compositionally biased region" description="Polar residues" evidence="3">
    <location>
        <begin position="290"/>
        <end position="301"/>
    </location>
</feature>